<organism evidence="2 3">
    <name type="scientific">Malus baccata</name>
    <name type="common">Siberian crab apple</name>
    <name type="synonym">Pyrus baccata</name>
    <dbReference type="NCBI Taxonomy" id="106549"/>
    <lineage>
        <taxon>Eukaryota</taxon>
        <taxon>Viridiplantae</taxon>
        <taxon>Streptophyta</taxon>
        <taxon>Embryophyta</taxon>
        <taxon>Tracheophyta</taxon>
        <taxon>Spermatophyta</taxon>
        <taxon>Magnoliopsida</taxon>
        <taxon>eudicotyledons</taxon>
        <taxon>Gunneridae</taxon>
        <taxon>Pentapetalae</taxon>
        <taxon>rosids</taxon>
        <taxon>fabids</taxon>
        <taxon>Rosales</taxon>
        <taxon>Rosaceae</taxon>
        <taxon>Amygdaloideae</taxon>
        <taxon>Maleae</taxon>
        <taxon>Malus</taxon>
    </lineage>
</organism>
<reference evidence="2 3" key="1">
    <citation type="journal article" date="2019" name="G3 (Bethesda)">
        <title>Sequencing of a Wild Apple (Malus baccata) Genome Unravels the Differences Between Cultivated and Wild Apple Species Regarding Disease Resistance and Cold Tolerance.</title>
        <authorList>
            <person name="Chen X."/>
        </authorList>
    </citation>
    <scope>NUCLEOTIDE SEQUENCE [LARGE SCALE GENOMIC DNA]</scope>
    <source>
        <strain evidence="3">cv. Shandingzi</strain>
        <tissue evidence="2">Leaves</tissue>
    </source>
</reference>
<proteinExistence type="predicted"/>
<evidence type="ECO:0000256" key="1">
    <source>
        <dbReference type="SAM" id="MobiDB-lite"/>
    </source>
</evidence>
<evidence type="ECO:0000313" key="3">
    <source>
        <dbReference type="Proteomes" id="UP000315295"/>
    </source>
</evidence>
<gene>
    <name evidence="2" type="ORF">C1H46_004612</name>
</gene>
<feature type="compositionally biased region" description="Basic and acidic residues" evidence="1">
    <location>
        <begin position="15"/>
        <end position="59"/>
    </location>
</feature>
<accession>A0A540NFN4</accession>
<dbReference type="Proteomes" id="UP000315295">
    <property type="component" value="Unassembled WGS sequence"/>
</dbReference>
<protein>
    <submittedName>
        <fullName evidence="2">Uncharacterized protein</fullName>
    </submittedName>
</protein>
<dbReference type="EMBL" id="VIEB01000052">
    <property type="protein sequence ID" value="TQE09838.1"/>
    <property type="molecule type" value="Genomic_DNA"/>
</dbReference>
<sequence>MKTLTKTAPPGGGGEGRKRNWQRREKEEKTGGGREKGRPTPAEARVDAREGGQDEDPHQDGAAGGEEALTK</sequence>
<feature type="region of interest" description="Disordered" evidence="1">
    <location>
        <begin position="1"/>
        <end position="71"/>
    </location>
</feature>
<dbReference type="AlphaFoldDB" id="A0A540NFN4"/>
<keyword evidence="3" id="KW-1185">Reference proteome</keyword>
<name>A0A540NFN4_MALBA</name>
<evidence type="ECO:0000313" key="2">
    <source>
        <dbReference type="EMBL" id="TQE09838.1"/>
    </source>
</evidence>
<comment type="caution">
    <text evidence="2">The sequence shown here is derived from an EMBL/GenBank/DDBJ whole genome shotgun (WGS) entry which is preliminary data.</text>
</comment>